<feature type="domain" description="ABC transporter" evidence="9">
    <location>
        <begin position="1116"/>
        <end position="1333"/>
    </location>
</feature>
<feature type="region of interest" description="Disordered" evidence="8">
    <location>
        <begin position="612"/>
        <end position="640"/>
    </location>
</feature>
<dbReference type="EMBL" id="JH921445">
    <property type="protein sequence ID" value="EKD14535.1"/>
    <property type="molecule type" value="Genomic_DNA"/>
</dbReference>
<name>K1WB56_MARBU</name>
<dbReference type="SUPFAM" id="SSF48371">
    <property type="entry name" value="ARM repeat"/>
    <property type="match status" value="1"/>
</dbReference>
<dbReference type="PANTHER" id="PTHR19211">
    <property type="entry name" value="ATP-BINDING TRANSPORT PROTEIN-RELATED"/>
    <property type="match status" value="1"/>
</dbReference>
<dbReference type="FunFam" id="2.40.50.990:FF:000002">
    <property type="entry name" value="mRNA export factor elf1"/>
    <property type="match status" value="1"/>
</dbReference>
<evidence type="ECO:0000256" key="5">
    <source>
        <dbReference type="ARBA" id="ARBA00022737"/>
    </source>
</evidence>
<dbReference type="SUPFAM" id="SSF54160">
    <property type="entry name" value="Chromo domain-like"/>
    <property type="match status" value="1"/>
</dbReference>
<reference evidence="10 11" key="1">
    <citation type="journal article" date="2012" name="BMC Genomics">
        <title>Sequencing the genome of Marssonina brunnea reveals fungus-poplar co-evolution.</title>
        <authorList>
            <person name="Zhu S."/>
            <person name="Cao Y.-Z."/>
            <person name="Jiang C."/>
            <person name="Tan B.-Y."/>
            <person name="Wang Z."/>
            <person name="Feng S."/>
            <person name="Zhang L."/>
            <person name="Su X.-H."/>
            <person name="Brejova B."/>
            <person name="Vinar T."/>
            <person name="Xu M."/>
            <person name="Wang M.-X."/>
            <person name="Zhang S.-G."/>
            <person name="Huang M.-R."/>
            <person name="Wu R."/>
            <person name="Zhou Y."/>
        </authorList>
    </citation>
    <scope>NUCLEOTIDE SEQUENCE [LARGE SCALE GENOMIC DNA]</scope>
    <source>
        <strain evidence="10 11">MB_m1</strain>
    </source>
</reference>
<dbReference type="Pfam" id="PF00385">
    <property type="entry name" value="Chromo"/>
    <property type="match status" value="1"/>
</dbReference>
<dbReference type="InterPro" id="IPR016024">
    <property type="entry name" value="ARM-type_fold"/>
</dbReference>
<comment type="subunit">
    <text evidence="3">Component of the NuA4 histone acetyltransferase complex.</text>
</comment>
<evidence type="ECO:0000256" key="6">
    <source>
        <dbReference type="ARBA" id="ARBA00022741"/>
    </source>
</evidence>
<proteinExistence type="inferred from homology"/>
<dbReference type="GO" id="GO:0006338">
    <property type="term" value="P:chromatin remodeling"/>
    <property type="evidence" value="ECO:0007669"/>
    <property type="project" value="UniProtKB-ARBA"/>
</dbReference>
<organism evidence="10 11">
    <name type="scientific">Marssonina brunnea f. sp. multigermtubi (strain MB_m1)</name>
    <name type="common">Marssonina leaf spot fungus</name>
    <dbReference type="NCBI Taxonomy" id="1072389"/>
    <lineage>
        <taxon>Eukaryota</taxon>
        <taxon>Fungi</taxon>
        <taxon>Dikarya</taxon>
        <taxon>Ascomycota</taxon>
        <taxon>Pezizomycotina</taxon>
        <taxon>Leotiomycetes</taxon>
        <taxon>Helotiales</taxon>
        <taxon>Drepanopezizaceae</taxon>
        <taxon>Drepanopeziza</taxon>
    </lineage>
</organism>
<dbReference type="SMART" id="SM00382">
    <property type="entry name" value="AAA"/>
    <property type="match status" value="2"/>
</dbReference>
<dbReference type="PANTHER" id="PTHR19211:SF14">
    <property type="entry name" value="ATP-BINDING CASSETTE SUB-FAMILY F MEMBER 1"/>
    <property type="match status" value="1"/>
</dbReference>
<dbReference type="InterPro" id="IPR017871">
    <property type="entry name" value="ABC_transporter-like_CS"/>
</dbReference>
<dbReference type="eggNOG" id="KOG0062">
    <property type="taxonomic scope" value="Eukaryota"/>
</dbReference>
<dbReference type="Gene3D" id="2.40.50.990">
    <property type="match status" value="1"/>
</dbReference>
<dbReference type="FunFam" id="3.40.50.300:FF:000193">
    <property type="entry name" value="Probable Elongation factor 3"/>
    <property type="match status" value="1"/>
</dbReference>
<dbReference type="InterPro" id="IPR050611">
    <property type="entry name" value="ABCF"/>
</dbReference>
<keyword evidence="7" id="KW-0067">ATP-binding</keyword>
<evidence type="ECO:0000256" key="1">
    <source>
        <dbReference type="ARBA" id="ARBA00004496"/>
    </source>
</evidence>
<dbReference type="GO" id="GO:0005524">
    <property type="term" value="F:ATP binding"/>
    <property type="evidence" value="ECO:0007669"/>
    <property type="project" value="UniProtKB-KW"/>
</dbReference>
<comment type="subcellular location">
    <subcellularLocation>
        <location evidence="1">Cytoplasm</location>
    </subcellularLocation>
</comment>
<evidence type="ECO:0000256" key="2">
    <source>
        <dbReference type="ARBA" id="ARBA00011054"/>
    </source>
</evidence>
<keyword evidence="10" id="KW-0251">Elongation factor</keyword>
<dbReference type="eggNOG" id="KOG1242">
    <property type="taxonomic scope" value="Eukaryota"/>
</dbReference>
<dbReference type="Gene3D" id="1.25.10.10">
    <property type="entry name" value="Leucine-rich Repeat Variant"/>
    <property type="match status" value="1"/>
</dbReference>
<feature type="region of interest" description="Disordered" evidence="8">
    <location>
        <begin position="435"/>
        <end position="472"/>
    </location>
</feature>
<dbReference type="Proteomes" id="UP000006753">
    <property type="component" value="Unassembled WGS sequence"/>
</dbReference>
<dbReference type="InterPro" id="IPR047038">
    <property type="entry name" value="eEF3_chromodomain-like_sf"/>
</dbReference>
<dbReference type="CDD" id="cd18626">
    <property type="entry name" value="CD_eEF3"/>
    <property type="match status" value="1"/>
</dbReference>
<dbReference type="OrthoDB" id="2110130at2759"/>
<sequence length="1756" mass="192469">MCKTHILSFLLCNHTTSNTKPCTPLTGLLTTLGFFTRPCRSSSAASSFSAAAAVASHDINDLCPSCRAFFTARNIPPHVYRDLAITFLRTHRSVSNDEEDDGSSKRSITPTIGRRGEVEFRLDAARPLSRFTVAPASGGGDERARLEGLEAVTWVLGDEEVPAPAGPQAQVTLSRSRRGSAGSTSSTRTIWPSAIDDDDKGRLGEQDEFGHAVGGIGEVGRAVLGRTRMVVGGRELIDPNGFELVHLEGKLAGSVDGRGFKGQTIKRDMKPVAALPSARPQRTLTERPALSSYYSWNSQVDQEKAHRRFGLVAIERRSRSQKVNSKENHSYSKTNVFSPKFEDTASCVPRVSSYIKSMTATYCKSNTLTPSYVPRCGKFVITFGCRLSSQRLTSPPGLASKPTTMPQLPGIPAAIHRLTDIPITRNIAVHTRQHRRGHFIEAQDPRRDNLTSRLESKKPKGRSSNKLMSDEGEKRWRACREISGMWIGLMQNVKQPRRKRVVKKDEGFQPSEGFGAWLGGCTEGEEDGVSYIMNTISRLYLKEEKGESSYRFALCLLNRSEAAGRALRRCIVVKMSMLRHGVDNYRPIPFGKTEILQSDLGSSTDNALELQSQKNKIKHTTRSHSKSAARSDMPHQLSPARTMPPTMISKEAGPAPTQEEVDGLLDTIFTAATSDASVSSAYALCDLLLNSVGFRGLSQYGILAAIKKAAADKKSAAKRECAQNLLGALFERLPPRQRISEVVLLVQDGGMVACALDALADKSSVVRESAQYGLDELFKNLSSEALVVGLLPALSTYLAKATGKWQGSVGGFKLLQKMADKAKMEVGTSKEEANDKDILREAMGTKLGGLIPIVEAGMHDLKTEVEKQAVVTMTSLTSLLSNDDVAPRIPLLIETMQHPSVETLQKAIHALSQTTFVAIVTAPVLALLTPLLERSLNTPSTAQEVLRQTVVVVENLTKLVHDPVEARTFLPKLSPGVKSVKDRASLPEVRDLATRALNVIHKAMGDDDGSAESGVLERTSSDDVSKILEAEIKKVGGLGGDLDVFKIARTYIGAMVAEDVNHREVRRIAARVAPYLVNIMKEAGAAEKVGDAVQKYYVDEDEKKFGVPVKEDDGEIEIVNANFSLAYGGMLLLNHTTLRLLKGHRYGLCGRNGAGKSTLMRSIANGKLEGFPPQDVLRTCFVEHNQGEDADISILQFVAKDPAVADQGLERISEVLAEVGFTPGPEGRQSEKVGSLSGGWKMKLALARAMLMRADVLLLDEPTNHLDVANVKWLQEYLKSHTDITSLIVSHDSGFLDEVCTDIYHYEPGKKLACYKGNLAAFVKQKPEAKSYYTLSASNAQFKFPPPGILTGVKSNTRSILRMTNCSYTYPGASKPSLHDVSCQLSLSSRTAIIGGNGAGKSTLIKLLTGETIPTSGRVEKHPNLRIGYIKQHALEHVEMHLEKTPNQYLQWRYANGDDREVHMKQTRVLSEADKAQMEVTIDLNDGKGPRRIEAIMGRQKWKKSFQYEIKWLHMLPKENTQISRETLVERGFTKLIQEFDDHEASREGLGFRELSPKVISKHFQDLGLDPEIADHNEISGLSGGQKVKVVLAGAMWNNPHLLVLDEPTNFLDRDSLGGLAVAIRDYKGGVVMISHNEEFVGALCPEQWYVADGRVTHKGNFAVAADRFEDSSRPGSAFNSSVASSAISSAVSSAQVSAANSGTEDNGDMAFRAKKKKKMTKKELKERDVRRRLRHIEWLNSPKGTPHPVDTDDES</sequence>
<keyword evidence="11" id="KW-1185">Reference proteome</keyword>
<dbReference type="Pfam" id="PF24987">
    <property type="entry name" value="HEAT_EF3_N"/>
    <property type="match status" value="1"/>
</dbReference>
<keyword evidence="5" id="KW-0677">Repeat</keyword>
<keyword evidence="10" id="KW-0648">Protein biosynthesis</keyword>
<comment type="similarity">
    <text evidence="2">Belongs to the ABC transporter superfamily. ABCF family. EF3 subfamily.</text>
</comment>
<keyword evidence="6" id="KW-0547">Nucleotide-binding</keyword>
<keyword evidence="4" id="KW-0963">Cytoplasm</keyword>
<feature type="compositionally biased region" description="Basic residues" evidence="8">
    <location>
        <begin position="615"/>
        <end position="627"/>
    </location>
</feature>
<dbReference type="InterPro" id="IPR003439">
    <property type="entry name" value="ABC_transporter-like_ATP-bd"/>
</dbReference>
<dbReference type="GO" id="GO:0005737">
    <property type="term" value="C:cytoplasm"/>
    <property type="evidence" value="ECO:0007669"/>
    <property type="project" value="UniProtKB-SubCell"/>
</dbReference>
<dbReference type="PROSITE" id="PS50893">
    <property type="entry name" value="ABC_TRANSPORTER_2"/>
    <property type="match status" value="2"/>
</dbReference>
<dbReference type="STRING" id="1072389.K1WB56"/>
<dbReference type="InterPro" id="IPR023780">
    <property type="entry name" value="Chromo_domain"/>
</dbReference>
<dbReference type="SMART" id="SM00298">
    <property type="entry name" value="CHROMO"/>
    <property type="match status" value="1"/>
</dbReference>
<dbReference type="InterPro" id="IPR027417">
    <property type="entry name" value="P-loop_NTPase"/>
</dbReference>
<protein>
    <submittedName>
        <fullName evidence="10">Elongation factor 3</fullName>
    </submittedName>
</protein>
<dbReference type="InterPro" id="IPR016197">
    <property type="entry name" value="Chromo-like_dom_sf"/>
</dbReference>
<evidence type="ECO:0000259" key="9">
    <source>
        <dbReference type="PROSITE" id="PS50893"/>
    </source>
</evidence>
<feature type="domain" description="ABC transporter" evidence="9">
    <location>
        <begin position="1361"/>
        <end position="1678"/>
    </location>
</feature>
<dbReference type="FunFam" id="1.25.10.10:FF:000076">
    <property type="entry name" value="Elongation factor 3"/>
    <property type="match status" value="1"/>
</dbReference>
<dbReference type="SUPFAM" id="SSF52540">
    <property type="entry name" value="P-loop containing nucleoside triphosphate hydrolases"/>
    <property type="match status" value="2"/>
</dbReference>
<dbReference type="GO" id="GO:0003746">
    <property type="term" value="F:translation elongation factor activity"/>
    <property type="evidence" value="ECO:0007669"/>
    <property type="project" value="UniProtKB-KW"/>
</dbReference>
<feature type="compositionally biased region" description="Basic and acidic residues" evidence="8">
    <location>
        <begin position="438"/>
        <end position="458"/>
    </location>
</feature>
<dbReference type="PROSITE" id="PS00211">
    <property type="entry name" value="ABC_TRANSPORTER_1"/>
    <property type="match status" value="2"/>
</dbReference>
<dbReference type="GO" id="GO:0016887">
    <property type="term" value="F:ATP hydrolysis activity"/>
    <property type="evidence" value="ECO:0007669"/>
    <property type="project" value="InterPro"/>
</dbReference>
<dbReference type="Gene3D" id="3.40.50.300">
    <property type="entry name" value="P-loop containing nucleotide triphosphate hydrolases"/>
    <property type="match status" value="2"/>
</dbReference>
<dbReference type="InParanoid" id="K1WB56"/>
<dbReference type="InterPro" id="IPR000953">
    <property type="entry name" value="Chromo/chromo_shadow_dom"/>
</dbReference>
<evidence type="ECO:0000313" key="11">
    <source>
        <dbReference type="Proteomes" id="UP000006753"/>
    </source>
</evidence>
<dbReference type="Pfam" id="PF00005">
    <property type="entry name" value="ABC_tran"/>
    <property type="match status" value="2"/>
</dbReference>
<evidence type="ECO:0000256" key="8">
    <source>
        <dbReference type="SAM" id="MobiDB-lite"/>
    </source>
</evidence>
<dbReference type="GeneID" id="18763191"/>
<dbReference type="InterPro" id="IPR011989">
    <property type="entry name" value="ARM-like"/>
</dbReference>
<dbReference type="InterPro" id="IPR003593">
    <property type="entry name" value="AAA+_ATPase"/>
</dbReference>
<feature type="compositionally biased region" description="Low complexity" evidence="8">
    <location>
        <begin position="179"/>
        <end position="189"/>
    </location>
</feature>
<dbReference type="Pfam" id="PF24984">
    <property type="entry name" value="HEAT_EF3_GNC1"/>
    <property type="match status" value="1"/>
</dbReference>
<dbReference type="InterPro" id="IPR015688">
    <property type="entry name" value="eEF3_ABC2_chromodomain-like"/>
</dbReference>
<dbReference type="FunCoup" id="K1WB56">
    <property type="interactions" value="241"/>
</dbReference>
<gene>
    <name evidence="10" type="ORF">MBM_07256</name>
</gene>
<feature type="region of interest" description="Disordered" evidence="8">
    <location>
        <begin position="160"/>
        <end position="199"/>
    </location>
</feature>
<dbReference type="KEGG" id="mbe:MBM_07256"/>
<dbReference type="CDD" id="cd03221">
    <property type="entry name" value="ABCF_EF-3"/>
    <property type="match status" value="1"/>
</dbReference>
<evidence type="ECO:0000313" key="10">
    <source>
        <dbReference type="EMBL" id="EKD14535.1"/>
    </source>
</evidence>
<accession>K1WB56</accession>
<dbReference type="OMA" id="ACREISG"/>
<evidence type="ECO:0000256" key="4">
    <source>
        <dbReference type="ARBA" id="ARBA00022490"/>
    </source>
</evidence>
<evidence type="ECO:0000256" key="3">
    <source>
        <dbReference type="ARBA" id="ARBA00011353"/>
    </source>
</evidence>
<feature type="region of interest" description="Disordered" evidence="8">
    <location>
        <begin position="1698"/>
        <end position="1756"/>
    </location>
</feature>
<dbReference type="HOGENOM" id="CLU_239226_0_0_1"/>
<evidence type="ECO:0000256" key="7">
    <source>
        <dbReference type="ARBA" id="ARBA00022840"/>
    </source>
</evidence>